<feature type="compositionally biased region" description="Basic and acidic residues" evidence="1">
    <location>
        <begin position="27"/>
        <end position="36"/>
    </location>
</feature>
<sequence length="71" mass="7961">MPRTTPTDLQCADCLLSPSPTSTPLDDETHRQRNRDPTPAQLRSKRQAQHAGSERNHSRSPLDRSVGRDRG</sequence>
<reference evidence="2" key="2">
    <citation type="journal article" date="2015" name="Data Brief">
        <title>Shoot transcriptome of the giant reed, Arundo donax.</title>
        <authorList>
            <person name="Barrero R.A."/>
            <person name="Guerrero F.D."/>
            <person name="Moolhuijzen P."/>
            <person name="Goolsby J.A."/>
            <person name="Tidwell J."/>
            <person name="Bellgard S.E."/>
            <person name="Bellgard M.I."/>
        </authorList>
    </citation>
    <scope>NUCLEOTIDE SEQUENCE</scope>
    <source>
        <tissue evidence="2">Shoot tissue taken approximately 20 cm above the soil surface</tissue>
    </source>
</reference>
<reference evidence="2" key="1">
    <citation type="submission" date="2014-09" db="EMBL/GenBank/DDBJ databases">
        <authorList>
            <person name="Magalhaes I.L.F."/>
            <person name="Oliveira U."/>
            <person name="Santos F.R."/>
            <person name="Vidigal T.H.D.A."/>
            <person name="Brescovit A.D."/>
            <person name="Santos A.J."/>
        </authorList>
    </citation>
    <scope>NUCLEOTIDE SEQUENCE</scope>
    <source>
        <tissue evidence="2">Shoot tissue taken approximately 20 cm above the soil surface</tissue>
    </source>
</reference>
<name>A0A0A9H7F0_ARUDO</name>
<accession>A0A0A9H7F0</accession>
<evidence type="ECO:0000256" key="1">
    <source>
        <dbReference type="SAM" id="MobiDB-lite"/>
    </source>
</evidence>
<feature type="compositionally biased region" description="Basic and acidic residues" evidence="1">
    <location>
        <begin position="52"/>
        <end position="71"/>
    </location>
</feature>
<protein>
    <submittedName>
        <fullName evidence="2">Uncharacterized protein</fullName>
    </submittedName>
</protein>
<evidence type="ECO:0000313" key="2">
    <source>
        <dbReference type="EMBL" id="JAE30796.1"/>
    </source>
</evidence>
<organism evidence="2">
    <name type="scientific">Arundo donax</name>
    <name type="common">Giant reed</name>
    <name type="synonym">Donax arundinaceus</name>
    <dbReference type="NCBI Taxonomy" id="35708"/>
    <lineage>
        <taxon>Eukaryota</taxon>
        <taxon>Viridiplantae</taxon>
        <taxon>Streptophyta</taxon>
        <taxon>Embryophyta</taxon>
        <taxon>Tracheophyta</taxon>
        <taxon>Spermatophyta</taxon>
        <taxon>Magnoliopsida</taxon>
        <taxon>Liliopsida</taxon>
        <taxon>Poales</taxon>
        <taxon>Poaceae</taxon>
        <taxon>PACMAD clade</taxon>
        <taxon>Arundinoideae</taxon>
        <taxon>Arundineae</taxon>
        <taxon>Arundo</taxon>
    </lineage>
</organism>
<dbReference type="AlphaFoldDB" id="A0A0A9H7F0"/>
<proteinExistence type="predicted"/>
<dbReference type="EMBL" id="GBRH01167100">
    <property type="protein sequence ID" value="JAE30796.1"/>
    <property type="molecule type" value="Transcribed_RNA"/>
</dbReference>
<feature type="region of interest" description="Disordered" evidence="1">
    <location>
        <begin position="1"/>
        <end position="71"/>
    </location>
</feature>